<gene>
    <name evidence="1" type="ORF">IZO911_LOCUS34692</name>
    <name evidence="2" type="ORF">KXQ929_LOCUS34105</name>
</gene>
<dbReference type="EMBL" id="CAJOBB010004552">
    <property type="protein sequence ID" value="CAF4093564.1"/>
    <property type="molecule type" value="Genomic_DNA"/>
</dbReference>
<dbReference type="SUPFAM" id="SSF51445">
    <property type="entry name" value="(Trans)glycosidases"/>
    <property type="match status" value="1"/>
</dbReference>
<proteinExistence type="predicted"/>
<dbReference type="EMBL" id="CAJNOE010000697">
    <property type="protein sequence ID" value="CAF1312605.1"/>
    <property type="molecule type" value="Genomic_DNA"/>
</dbReference>
<dbReference type="Pfam" id="PF22612">
    <property type="entry name" value="GH113"/>
    <property type="match status" value="1"/>
</dbReference>
<sequence>MKLFLLIISFLYYLIYIQAKYNGFNIFPFNSTALSMPDTLNSLKTIALLGSNWVAVDFFLRQDNNISNEVYFEERTPSKHVWSIFVREAHKYNLRVLIKPLVGCGDTCLFIDIIPENITHWFASYGQIISNLSIMAKELNIDALSVGLELMKISNNNYTFYWKTLIQNIRAGGYSGLLTYCSIFYPIETQKIGFWDDLDFIGMDFYLPLLNITNDDNIPSQQDMVQKFSDYFQYFKIWLTNQSSNVSSKPVVFTEVGYPSSLAGLAIPSATPPVECVGNYSANFTLQDMAFKALFQALEKNSGICDGTIIFWWDNPTSPDFYDNRDVNNWNCSWTVHGKPAEYTIAKQFWWNILDL</sequence>
<protein>
    <submittedName>
        <fullName evidence="1">Uncharacterized protein</fullName>
    </submittedName>
</protein>
<name>A0A815EJ40_9BILA</name>
<comment type="caution">
    <text evidence="1">The sequence shown here is derived from an EMBL/GenBank/DDBJ whole genome shotgun (WGS) entry which is preliminary data.</text>
</comment>
<evidence type="ECO:0000313" key="2">
    <source>
        <dbReference type="EMBL" id="CAF4093564.1"/>
    </source>
</evidence>
<evidence type="ECO:0000313" key="3">
    <source>
        <dbReference type="Proteomes" id="UP000663860"/>
    </source>
</evidence>
<dbReference type="Proteomes" id="UP000663860">
    <property type="component" value="Unassembled WGS sequence"/>
</dbReference>
<dbReference type="InterPro" id="IPR055151">
    <property type="entry name" value="GH113"/>
</dbReference>
<dbReference type="InterPro" id="IPR017853">
    <property type="entry name" value="GH"/>
</dbReference>
<reference evidence="1" key="1">
    <citation type="submission" date="2021-02" db="EMBL/GenBank/DDBJ databases">
        <authorList>
            <person name="Nowell W R."/>
        </authorList>
    </citation>
    <scope>NUCLEOTIDE SEQUENCE</scope>
</reference>
<organism evidence="1 3">
    <name type="scientific">Adineta steineri</name>
    <dbReference type="NCBI Taxonomy" id="433720"/>
    <lineage>
        <taxon>Eukaryota</taxon>
        <taxon>Metazoa</taxon>
        <taxon>Spiralia</taxon>
        <taxon>Gnathifera</taxon>
        <taxon>Rotifera</taxon>
        <taxon>Eurotatoria</taxon>
        <taxon>Bdelloidea</taxon>
        <taxon>Adinetida</taxon>
        <taxon>Adinetidae</taxon>
        <taxon>Adineta</taxon>
    </lineage>
</organism>
<evidence type="ECO:0000313" key="1">
    <source>
        <dbReference type="EMBL" id="CAF1312605.1"/>
    </source>
</evidence>
<dbReference type="AlphaFoldDB" id="A0A815EJ40"/>
<dbReference type="CDD" id="cd19608">
    <property type="entry name" value="GH113_mannanase-like"/>
    <property type="match status" value="1"/>
</dbReference>
<dbReference type="Gene3D" id="3.20.20.80">
    <property type="entry name" value="Glycosidases"/>
    <property type="match status" value="1"/>
</dbReference>
<dbReference type="Proteomes" id="UP000663868">
    <property type="component" value="Unassembled WGS sequence"/>
</dbReference>
<accession>A0A815EJ40</accession>